<dbReference type="OrthoDB" id="5327615at2"/>
<feature type="signal peptide" evidence="8">
    <location>
        <begin position="1"/>
        <end position="19"/>
    </location>
</feature>
<dbReference type="PANTHER" id="PTHR18952:SF265">
    <property type="entry name" value="CARBONIC ANHYDRASE"/>
    <property type="match status" value="1"/>
</dbReference>
<sequence length="340" mass="37470">MRNLIALFCLSLVTALANANDAAPTTKPAVEKPMAIASIKPNLRPGAATPAAAQKSEEDAEVDLSVRIAEKLAELRAKQALRAEDAARARRAADARRKKEAAVAAAAAVEAAKPKNGTHWTYEGEFGPENWSKINTAWAACNTGNRQSPIDLRDGIKVDLEQINFDYHPSSFNEIDNGHTIQVNVAGGNFLSVGGTTYELQQFHFHRPGEERINGKGTEMVVHLVHKSYDNKIAILAVLLERGDANPMIQTVWNNLPLEKHMTVTPSIVLDVNEILPARRDYFTYMGSLSEPPCTENVLWLVMKQPMTASPQQMALFSRLYPFNSRPVQQANGRMVKESM</sequence>
<name>A0A2S2DL52_9BURK</name>
<keyword evidence="3" id="KW-0479">Metal-binding</keyword>
<dbReference type="SMART" id="SM01057">
    <property type="entry name" value="Carb_anhydrase"/>
    <property type="match status" value="1"/>
</dbReference>
<evidence type="ECO:0000256" key="8">
    <source>
        <dbReference type="SAM" id="SignalP"/>
    </source>
</evidence>
<dbReference type="GO" id="GO:0004089">
    <property type="term" value="F:carbonate dehydratase activity"/>
    <property type="evidence" value="ECO:0007669"/>
    <property type="project" value="UniProtKB-EC"/>
</dbReference>
<feature type="region of interest" description="Disordered" evidence="7">
    <location>
        <begin position="41"/>
        <end position="60"/>
    </location>
</feature>
<evidence type="ECO:0000313" key="11">
    <source>
        <dbReference type="Proteomes" id="UP000245820"/>
    </source>
</evidence>
<evidence type="ECO:0000256" key="4">
    <source>
        <dbReference type="ARBA" id="ARBA00022833"/>
    </source>
</evidence>
<comment type="catalytic activity">
    <reaction evidence="6">
        <text>hydrogencarbonate + H(+) = CO2 + H2O</text>
        <dbReference type="Rhea" id="RHEA:10748"/>
        <dbReference type="ChEBI" id="CHEBI:15377"/>
        <dbReference type="ChEBI" id="CHEBI:15378"/>
        <dbReference type="ChEBI" id="CHEBI:16526"/>
        <dbReference type="ChEBI" id="CHEBI:17544"/>
        <dbReference type="EC" id="4.2.1.1"/>
    </reaction>
</comment>
<dbReference type="EC" id="4.2.1.1" evidence="2"/>
<dbReference type="InterPro" id="IPR023561">
    <property type="entry name" value="Carbonic_anhydrase_a-class"/>
</dbReference>
<evidence type="ECO:0000256" key="6">
    <source>
        <dbReference type="ARBA" id="ARBA00048348"/>
    </source>
</evidence>
<evidence type="ECO:0000256" key="1">
    <source>
        <dbReference type="ARBA" id="ARBA00010718"/>
    </source>
</evidence>
<keyword evidence="5" id="KW-0456">Lyase</keyword>
<evidence type="ECO:0000256" key="5">
    <source>
        <dbReference type="ARBA" id="ARBA00023239"/>
    </source>
</evidence>
<evidence type="ECO:0000256" key="3">
    <source>
        <dbReference type="ARBA" id="ARBA00022723"/>
    </source>
</evidence>
<keyword evidence="8" id="KW-0732">Signal</keyword>
<dbReference type="PANTHER" id="PTHR18952">
    <property type="entry name" value="CARBONIC ANHYDRASE"/>
    <property type="match status" value="1"/>
</dbReference>
<keyword evidence="4" id="KW-0862">Zinc</keyword>
<keyword evidence="11" id="KW-1185">Reference proteome</keyword>
<dbReference type="Pfam" id="PF00194">
    <property type="entry name" value="Carb_anhydrase"/>
    <property type="match status" value="1"/>
</dbReference>
<protein>
    <recommendedName>
        <fullName evidence="2">carbonic anhydrase</fullName>
        <ecNumber evidence="2">4.2.1.1</ecNumber>
    </recommendedName>
</protein>
<dbReference type="Proteomes" id="UP000245820">
    <property type="component" value="Chromosome"/>
</dbReference>
<reference evidence="10 11" key="1">
    <citation type="submission" date="2018-05" db="EMBL/GenBank/DDBJ databases">
        <title>Complete genome sequence of Massilia oculi sp. nov. CCUG 43427T (=DSM 26321T), the type strain of M. oculi, and comparison with genome sequences of other Massilia strains.</title>
        <authorList>
            <person name="Zhu B."/>
        </authorList>
    </citation>
    <scope>NUCLEOTIDE SEQUENCE [LARGE SCALE GENOMIC DNA]</scope>
    <source>
        <strain evidence="10 11">CCUG 43427</strain>
    </source>
</reference>
<dbReference type="RefSeq" id="WP_109346367.1">
    <property type="nucleotide sequence ID" value="NZ_CP029343.1"/>
</dbReference>
<feature type="domain" description="Alpha-carbonic anhydrase" evidence="9">
    <location>
        <begin position="118"/>
        <end position="340"/>
    </location>
</feature>
<dbReference type="Gene3D" id="3.10.200.10">
    <property type="entry name" value="Alpha carbonic anhydrase"/>
    <property type="match status" value="1"/>
</dbReference>
<evidence type="ECO:0000256" key="2">
    <source>
        <dbReference type="ARBA" id="ARBA00012925"/>
    </source>
</evidence>
<dbReference type="CDD" id="cd03124">
    <property type="entry name" value="alpha_CA_prokaryotic_like"/>
    <property type="match status" value="1"/>
</dbReference>
<dbReference type="InterPro" id="IPR001148">
    <property type="entry name" value="CA_dom"/>
</dbReference>
<evidence type="ECO:0000313" key="10">
    <source>
        <dbReference type="EMBL" id="AWL06041.1"/>
    </source>
</evidence>
<evidence type="ECO:0000259" key="9">
    <source>
        <dbReference type="PROSITE" id="PS51144"/>
    </source>
</evidence>
<comment type="similarity">
    <text evidence="1">Belongs to the alpha-carbonic anhydrase family.</text>
</comment>
<dbReference type="GO" id="GO:0008270">
    <property type="term" value="F:zinc ion binding"/>
    <property type="evidence" value="ECO:0007669"/>
    <property type="project" value="InterPro"/>
</dbReference>
<dbReference type="AlphaFoldDB" id="A0A2S2DL52"/>
<gene>
    <name evidence="10" type="ORF">DIR46_17455</name>
</gene>
<dbReference type="InterPro" id="IPR036398">
    <property type="entry name" value="CA_dom_sf"/>
</dbReference>
<dbReference type="InterPro" id="IPR041891">
    <property type="entry name" value="Alpha_CA_prokaryot-like"/>
</dbReference>
<proteinExistence type="inferred from homology"/>
<accession>A0A2S2DL52</accession>
<dbReference type="EMBL" id="CP029343">
    <property type="protein sequence ID" value="AWL06041.1"/>
    <property type="molecule type" value="Genomic_DNA"/>
</dbReference>
<dbReference type="PROSITE" id="PS51144">
    <property type="entry name" value="ALPHA_CA_2"/>
    <property type="match status" value="1"/>
</dbReference>
<feature type="chain" id="PRO_5015479517" description="carbonic anhydrase" evidence="8">
    <location>
        <begin position="20"/>
        <end position="340"/>
    </location>
</feature>
<organism evidence="10 11">
    <name type="scientific">Massilia oculi</name>
    <dbReference type="NCBI Taxonomy" id="945844"/>
    <lineage>
        <taxon>Bacteria</taxon>
        <taxon>Pseudomonadati</taxon>
        <taxon>Pseudomonadota</taxon>
        <taxon>Betaproteobacteria</taxon>
        <taxon>Burkholderiales</taxon>
        <taxon>Oxalobacteraceae</taxon>
        <taxon>Telluria group</taxon>
        <taxon>Massilia</taxon>
    </lineage>
</organism>
<evidence type="ECO:0000256" key="7">
    <source>
        <dbReference type="SAM" id="MobiDB-lite"/>
    </source>
</evidence>
<dbReference type="KEGG" id="mtim:DIR46_17455"/>
<dbReference type="SUPFAM" id="SSF51069">
    <property type="entry name" value="Carbonic anhydrase"/>
    <property type="match status" value="1"/>
</dbReference>